<dbReference type="Proteomes" id="UP000007819">
    <property type="component" value="Chromosome A1"/>
</dbReference>
<dbReference type="Pfam" id="PF00078">
    <property type="entry name" value="RVT_1"/>
    <property type="match status" value="1"/>
</dbReference>
<dbReference type="EnsemblMetazoa" id="XM_016801746.1">
    <property type="protein sequence ID" value="XP_016657235.1"/>
    <property type="gene ID" value="LOC107882809"/>
</dbReference>
<feature type="domain" description="Reverse transcriptase" evidence="1">
    <location>
        <begin position="1"/>
        <end position="144"/>
    </location>
</feature>
<keyword evidence="3" id="KW-1185">Reference proteome</keyword>
<reference evidence="3" key="1">
    <citation type="submission" date="2010-06" db="EMBL/GenBank/DDBJ databases">
        <authorList>
            <person name="Jiang H."/>
            <person name="Abraham K."/>
            <person name="Ali S."/>
            <person name="Alsbrooks S.L."/>
            <person name="Anim B.N."/>
            <person name="Anosike U.S."/>
            <person name="Attaway T."/>
            <person name="Bandaranaike D.P."/>
            <person name="Battles P.K."/>
            <person name="Bell S.N."/>
            <person name="Bell A.V."/>
            <person name="Beltran B."/>
            <person name="Bickham C."/>
            <person name="Bustamante Y."/>
            <person name="Caleb T."/>
            <person name="Canada A."/>
            <person name="Cardenas V."/>
            <person name="Carter K."/>
            <person name="Chacko J."/>
            <person name="Chandrabose M.N."/>
            <person name="Chavez D."/>
            <person name="Chavez A."/>
            <person name="Chen L."/>
            <person name="Chu H.-S."/>
            <person name="Claassen K.J."/>
            <person name="Cockrell R."/>
            <person name="Collins M."/>
            <person name="Cooper J.A."/>
            <person name="Cree A."/>
            <person name="Curry S.M."/>
            <person name="Da Y."/>
            <person name="Dao M.D."/>
            <person name="Das B."/>
            <person name="Davila M.-L."/>
            <person name="Davy-Carroll L."/>
            <person name="Denson S."/>
            <person name="Dinh H."/>
            <person name="Ebong V.E."/>
            <person name="Edwards J.R."/>
            <person name="Egan A."/>
            <person name="El-Daye J."/>
            <person name="Escobedo L."/>
            <person name="Fernandez S."/>
            <person name="Fernando P.R."/>
            <person name="Flagg N."/>
            <person name="Forbes L.D."/>
            <person name="Fowler R.G."/>
            <person name="Fu Q."/>
            <person name="Gabisi R.A."/>
            <person name="Ganer J."/>
            <person name="Garbino Pronczuk A."/>
            <person name="Garcia R.M."/>
            <person name="Garner T."/>
            <person name="Garrett T.E."/>
            <person name="Gonzalez D.A."/>
            <person name="Hamid H."/>
            <person name="Hawkins E.S."/>
            <person name="Hirani K."/>
            <person name="Hogues M.E."/>
            <person name="Hollins B."/>
            <person name="Hsiao C.-H."/>
            <person name="Jabil R."/>
            <person name="James M.L."/>
            <person name="Jhangiani S.N."/>
            <person name="Johnson B."/>
            <person name="Johnson Q."/>
            <person name="Joshi V."/>
            <person name="Kalu J.B."/>
            <person name="Kam C."/>
            <person name="Kashfia A."/>
            <person name="Keebler J."/>
            <person name="Kisamo H."/>
            <person name="Kovar C.L."/>
            <person name="Lago L.A."/>
            <person name="Lai C.-Y."/>
            <person name="Laidlaw J."/>
            <person name="Lara F."/>
            <person name="Le T.-K."/>
            <person name="Lee S.L."/>
            <person name="Legall F.H."/>
            <person name="Lemon S.J."/>
            <person name="Lewis L.R."/>
            <person name="Li B."/>
            <person name="Liu Y."/>
            <person name="Liu Y.-S."/>
            <person name="Lopez J."/>
            <person name="Lozado R.J."/>
            <person name="Lu J."/>
            <person name="Madu R.C."/>
            <person name="Maheshwari M."/>
            <person name="Maheshwari R."/>
            <person name="Malloy K."/>
            <person name="Martinez E."/>
            <person name="Mathew T."/>
            <person name="Mercado I.C."/>
            <person name="Mercado C."/>
            <person name="Meyer B."/>
            <person name="Montgomery K."/>
            <person name="Morgan M.B."/>
            <person name="Munidasa M."/>
            <person name="Nazareth L.V."/>
            <person name="Nelson J."/>
            <person name="Ng B.M."/>
            <person name="Nguyen N.B."/>
            <person name="Nguyen P.Q."/>
            <person name="Nguyen T."/>
            <person name="Obregon M."/>
            <person name="Okwuonu G.O."/>
            <person name="Onwere C.G."/>
            <person name="Orozco G."/>
            <person name="Parra A."/>
            <person name="Patel S."/>
            <person name="Patil S."/>
            <person name="Perez A."/>
            <person name="Perez Y."/>
            <person name="Pham C."/>
            <person name="Primus E.L."/>
            <person name="Pu L.-L."/>
            <person name="Puazo M."/>
            <person name="Qin X."/>
            <person name="Quiroz J.B."/>
            <person name="Reese J."/>
            <person name="Richards S."/>
            <person name="Rives C.M."/>
            <person name="Robberts R."/>
            <person name="Ruiz S.J."/>
            <person name="Ruiz M.J."/>
            <person name="Santibanez J."/>
            <person name="Schneider B.W."/>
            <person name="Sisson I."/>
            <person name="Smith M."/>
            <person name="Sodergren E."/>
            <person name="Song X.-Z."/>
            <person name="Song B.B."/>
            <person name="Summersgill H."/>
            <person name="Thelus R."/>
            <person name="Thornton R.D."/>
            <person name="Trejos Z.Y."/>
            <person name="Usmani K."/>
            <person name="Vattathil S."/>
            <person name="Villasana D."/>
            <person name="Walker D.L."/>
            <person name="Wang S."/>
            <person name="Wang K."/>
            <person name="White C.S."/>
            <person name="Williams A.C."/>
            <person name="Williamson J."/>
            <person name="Wilson K."/>
            <person name="Woghiren I.O."/>
            <person name="Woodworth J.R."/>
            <person name="Worley K.C."/>
            <person name="Wright R.A."/>
            <person name="Wu W."/>
            <person name="Young L."/>
            <person name="Zhang L."/>
            <person name="Zhang J."/>
            <person name="Zhu Y."/>
            <person name="Muzny D.M."/>
            <person name="Weinstock G."/>
            <person name="Gibbs R.A."/>
        </authorList>
    </citation>
    <scope>NUCLEOTIDE SEQUENCE [LARGE SCALE GENOMIC DNA]</scope>
    <source>
        <strain evidence="3">LSR1</strain>
    </source>
</reference>
<dbReference type="PROSITE" id="PS50878">
    <property type="entry name" value="RT_POL"/>
    <property type="match status" value="1"/>
</dbReference>
<evidence type="ECO:0000313" key="3">
    <source>
        <dbReference type="Proteomes" id="UP000007819"/>
    </source>
</evidence>
<organism evidence="2 3">
    <name type="scientific">Acyrthosiphon pisum</name>
    <name type="common">Pea aphid</name>
    <dbReference type="NCBI Taxonomy" id="7029"/>
    <lineage>
        <taxon>Eukaryota</taxon>
        <taxon>Metazoa</taxon>
        <taxon>Ecdysozoa</taxon>
        <taxon>Arthropoda</taxon>
        <taxon>Hexapoda</taxon>
        <taxon>Insecta</taxon>
        <taxon>Pterygota</taxon>
        <taxon>Neoptera</taxon>
        <taxon>Paraneoptera</taxon>
        <taxon>Hemiptera</taxon>
        <taxon>Sternorrhyncha</taxon>
        <taxon>Aphidomorpha</taxon>
        <taxon>Aphidoidea</taxon>
        <taxon>Aphididae</taxon>
        <taxon>Macrosiphini</taxon>
        <taxon>Acyrthosiphon</taxon>
    </lineage>
</organism>
<dbReference type="AlphaFoldDB" id="A0A8R2H699"/>
<proteinExistence type="predicted"/>
<dbReference type="InterPro" id="IPR043502">
    <property type="entry name" value="DNA/RNA_pol_sf"/>
</dbReference>
<dbReference type="OrthoDB" id="6628643at2759"/>
<dbReference type="SUPFAM" id="SSF56672">
    <property type="entry name" value="DNA/RNA polymerases"/>
    <property type="match status" value="1"/>
</dbReference>
<sequence>MNNLLTIKNELHSSLNNKQNLGMISFDIVKAYDTAWRPRILNKLNKIIAKGYMLDFISNFLNHRTIQVKTSNTLSDTFLRESGVPQGSTISVTIFLIAINDIYEGISRPNIPLLFADDFTIVCRSTNVNSIQSILQDSTNKLTS</sequence>
<name>A0A8R2H699_ACYPI</name>
<accession>A0A8R2H699</accession>
<dbReference type="RefSeq" id="XP_016657235.1">
    <property type="nucleotide sequence ID" value="XM_016801746.1"/>
</dbReference>
<dbReference type="KEGG" id="api:107882809"/>
<protein>
    <recommendedName>
        <fullName evidence="1">Reverse transcriptase domain-containing protein</fullName>
    </recommendedName>
</protein>
<dbReference type="InterPro" id="IPR000477">
    <property type="entry name" value="RT_dom"/>
</dbReference>
<dbReference type="GeneID" id="107882809"/>
<dbReference type="GO" id="GO:0071897">
    <property type="term" value="P:DNA biosynthetic process"/>
    <property type="evidence" value="ECO:0007669"/>
    <property type="project" value="UniProtKB-ARBA"/>
</dbReference>
<reference evidence="2" key="2">
    <citation type="submission" date="2022-06" db="UniProtKB">
        <authorList>
            <consortium name="EnsemblMetazoa"/>
        </authorList>
    </citation>
    <scope>IDENTIFICATION</scope>
</reference>
<evidence type="ECO:0000313" key="2">
    <source>
        <dbReference type="EnsemblMetazoa" id="XP_016657235.1"/>
    </source>
</evidence>
<evidence type="ECO:0000259" key="1">
    <source>
        <dbReference type="PROSITE" id="PS50878"/>
    </source>
</evidence>
<dbReference type="PANTHER" id="PTHR19446">
    <property type="entry name" value="REVERSE TRANSCRIPTASES"/>
    <property type="match status" value="1"/>
</dbReference>